<evidence type="ECO:0000313" key="2">
    <source>
        <dbReference type="Proteomes" id="UP001464387"/>
    </source>
</evidence>
<evidence type="ECO:0000313" key="1">
    <source>
        <dbReference type="EMBL" id="MER8932432.1"/>
    </source>
</evidence>
<proteinExistence type="predicted"/>
<gene>
    <name evidence="1" type="ORF">NKI33_05580</name>
</gene>
<reference evidence="1 2" key="1">
    <citation type="journal article" date="2024" name="Proc. Natl. Acad. Sci. U.S.A.">
        <title>The evolutionary genomics of adaptation to stress in wild rhizobium bacteria.</title>
        <authorList>
            <person name="Kehlet-Delgado H."/>
            <person name="Montoya A.P."/>
            <person name="Jensen K.T."/>
            <person name="Wendlandt C.E."/>
            <person name="Dexheimer C."/>
            <person name="Roberts M."/>
            <person name="Torres Martinez L."/>
            <person name="Friesen M.L."/>
            <person name="Griffitts J.S."/>
            <person name="Porter S.S."/>
        </authorList>
    </citation>
    <scope>NUCLEOTIDE SEQUENCE [LARGE SCALE GENOMIC DNA]</scope>
    <source>
        <strain evidence="1 2">M0729</strain>
    </source>
</reference>
<dbReference type="RefSeq" id="WP_352567882.1">
    <property type="nucleotide sequence ID" value="NZ_JAMYMY010000004.1"/>
</dbReference>
<dbReference type="Proteomes" id="UP001464387">
    <property type="component" value="Unassembled WGS sequence"/>
</dbReference>
<dbReference type="EMBL" id="JAMYPJ010000005">
    <property type="protein sequence ID" value="MER8932432.1"/>
    <property type="molecule type" value="Genomic_DNA"/>
</dbReference>
<name>A0ABV1YBP0_9HYPH</name>
<sequence length="168" mass="19030">MDAQKLDSYSLEQLENLVVNYRREGRESDPIFPDILAARERLKSPALDFQTTLAVIRRAAAAGRFLPYKQIADESGADWSKVHWQMGGHLTRLCEYAHRRGWPLISAIVVNGENVESGSLRPESLAGFVSVARELGLSVLEPDEFLRDEQQRVFRWANPVANDHPDMI</sequence>
<protein>
    <submittedName>
        <fullName evidence="1">Uncharacterized protein</fullName>
    </submittedName>
</protein>
<keyword evidence="2" id="KW-1185">Reference proteome</keyword>
<organism evidence="1 2">
    <name type="scientific">Mesorhizobium opportunistum</name>
    <dbReference type="NCBI Taxonomy" id="593909"/>
    <lineage>
        <taxon>Bacteria</taxon>
        <taxon>Pseudomonadati</taxon>
        <taxon>Pseudomonadota</taxon>
        <taxon>Alphaproteobacteria</taxon>
        <taxon>Hyphomicrobiales</taxon>
        <taxon>Phyllobacteriaceae</taxon>
        <taxon>Mesorhizobium</taxon>
    </lineage>
</organism>
<accession>A0ABV1YBP0</accession>
<comment type="caution">
    <text evidence="1">The sequence shown here is derived from an EMBL/GenBank/DDBJ whole genome shotgun (WGS) entry which is preliminary data.</text>
</comment>